<feature type="compositionally biased region" description="Basic and acidic residues" evidence="1">
    <location>
        <begin position="103"/>
        <end position="121"/>
    </location>
</feature>
<dbReference type="STRING" id="93759.A0A1R3KSV6"/>
<accession>A0A1R3KSV6</accession>
<reference evidence="3" key="1">
    <citation type="submission" date="2013-09" db="EMBL/GenBank/DDBJ databases">
        <title>Corchorus olitorius genome sequencing.</title>
        <authorList>
            <person name="Alam M."/>
            <person name="Haque M.S."/>
            <person name="Islam M.S."/>
            <person name="Emdad E.M."/>
            <person name="Islam M.M."/>
            <person name="Ahmed B."/>
            <person name="Halim A."/>
            <person name="Hossen Q.M.M."/>
            <person name="Hossain M.Z."/>
            <person name="Ahmed R."/>
            <person name="Khan M.M."/>
            <person name="Islam R."/>
            <person name="Rashid M.M."/>
            <person name="Khan S.A."/>
            <person name="Rahman M.S."/>
            <person name="Alam M."/>
            <person name="Yahiya A.S."/>
            <person name="Khan M.S."/>
            <person name="Azam M.S."/>
            <person name="Haque T."/>
            <person name="Lashkar M.Z.H."/>
            <person name="Akhand A.I."/>
            <person name="Morshed G."/>
            <person name="Roy S."/>
            <person name="Uddin K.S."/>
            <person name="Rabeya T."/>
            <person name="Hossain A.S."/>
            <person name="Chowdhury A."/>
            <person name="Snigdha A.R."/>
            <person name="Mortoza M.S."/>
            <person name="Matin S.A."/>
            <person name="Hoque S.M.E."/>
            <person name="Islam M.K."/>
            <person name="Roy D.K."/>
            <person name="Haider R."/>
            <person name="Moosa M.M."/>
            <person name="Elias S.M."/>
            <person name="Hasan A.M."/>
            <person name="Jahan S."/>
            <person name="Shafiuddin M."/>
            <person name="Mahmood N."/>
            <person name="Shommy N.S."/>
        </authorList>
    </citation>
    <scope>NUCLEOTIDE SEQUENCE [LARGE SCALE GENOMIC DNA]</scope>
    <source>
        <strain evidence="3">cv. O-4</strain>
    </source>
</reference>
<sequence>MLISHNFACIVPVKLNGLKSGSTIDLSSQVWTYQVGLQGEDLDLPSGTSSQWVSQPTLPKNQPLIWYKTGDWLSEGEGDELNGTSVWVRGEGVSGMDVTPAMESEHVQDNPIDEHTGEDVF</sequence>
<name>A0A1R3KSV6_9ROSI</name>
<dbReference type="AlphaFoldDB" id="A0A1R3KSV6"/>
<evidence type="ECO:0000313" key="3">
    <source>
        <dbReference type="Proteomes" id="UP000187203"/>
    </source>
</evidence>
<proteinExistence type="predicted"/>
<evidence type="ECO:0000313" key="2">
    <source>
        <dbReference type="EMBL" id="OMP10184.1"/>
    </source>
</evidence>
<dbReference type="Proteomes" id="UP000187203">
    <property type="component" value="Unassembled WGS sequence"/>
</dbReference>
<gene>
    <name evidence="2" type="ORF">COLO4_04738</name>
</gene>
<evidence type="ECO:0000256" key="1">
    <source>
        <dbReference type="SAM" id="MobiDB-lite"/>
    </source>
</evidence>
<dbReference type="EMBL" id="AWUE01011991">
    <property type="protein sequence ID" value="OMP10184.1"/>
    <property type="molecule type" value="Genomic_DNA"/>
</dbReference>
<protein>
    <submittedName>
        <fullName evidence="2">Beta-galactosidase 8-like protein</fullName>
    </submittedName>
</protein>
<keyword evidence="3" id="KW-1185">Reference proteome</keyword>
<organism evidence="2 3">
    <name type="scientific">Corchorus olitorius</name>
    <dbReference type="NCBI Taxonomy" id="93759"/>
    <lineage>
        <taxon>Eukaryota</taxon>
        <taxon>Viridiplantae</taxon>
        <taxon>Streptophyta</taxon>
        <taxon>Embryophyta</taxon>
        <taxon>Tracheophyta</taxon>
        <taxon>Spermatophyta</taxon>
        <taxon>Magnoliopsida</taxon>
        <taxon>eudicotyledons</taxon>
        <taxon>Gunneridae</taxon>
        <taxon>Pentapetalae</taxon>
        <taxon>rosids</taxon>
        <taxon>malvids</taxon>
        <taxon>Malvales</taxon>
        <taxon>Malvaceae</taxon>
        <taxon>Grewioideae</taxon>
        <taxon>Apeibeae</taxon>
        <taxon>Corchorus</taxon>
    </lineage>
</organism>
<feature type="region of interest" description="Disordered" evidence="1">
    <location>
        <begin position="101"/>
        <end position="121"/>
    </location>
</feature>
<comment type="caution">
    <text evidence="2">The sequence shown here is derived from an EMBL/GenBank/DDBJ whole genome shotgun (WGS) entry which is preliminary data.</text>
</comment>